<dbReference type="PANTHER" id="PTHR42879">
    <property type="entry name" value="3-OXOACYL-(ACYL-CARRIER-PROTEIN) REDUCTASE"/>
    <property type="match status" value="1"/>
</dbReference>
<organism evidence="2 3">
    <name type="scientific">Leucobacter denitrificans</name>
    <dbReference type="NCBI Taxonomy" id="683042"/>
    <lineage>
        <taxon>Bacteria</taxon>
        <taxon>Bacillati</taxon>
        <taxon>Actinomycetota</taxon>
        <taxon>Actinomycetes</taxon>
        <taxon>Micrococcales</taxon>
        <taxon>Microbacteriaceae</taxon>
        <taxon>Leucobacter</taxon>
    </lineage>
</organism>
<keyword evidence="3" id="KW-1185">Reference proteome</keyword>
<protein>
    <submittedName>
        <fullName evidence="2">SDR family oxidoreductase</fullName>
    </submittedName>
</protein>
<gene>
    <name evidence="2" type="ORF">H9L06_06620</name>
</gene>
<dbReference type="Gene3D" id="3.40.50.720">
    <property type="entry name" value="NAD(P)-binding Rossmann-like Domain"/>
    <property type="match status" value="1"/>
</dbReference>
<dbReference type="Pfam" id="PF13561">
    <property type="entry name" value="adh_short_C2"/>
    <property type="match status" value="1"/>
</dbReference>
<accession>A0A7G9S7W6</accession>
<evidence type="ECO:0000313" key="2">
    <source>
        <dbReference type="EMBL" id="QNN63941.1"/>
    </source>
</evidence>
<comment type="similarity">
    <text evidence="1">Belongs to the short-chain dehydrogenases/reductases (SDR) family.</text>
</comment>
<dbReference type="EMBL" id="CP060716">
    <property type="protein sequence ID" value="QNN63941.1"/>
    <property type="molecule type" value="Genomic_DNA"/>
</dbReference>
<dbReference type="InterPro" id="IPR050259">
    <property type="entry name" value="SDR"/>
</dbReference>
<dbReference type="CDD" id="cd05233">
    <property type="entry name" value="SDR_c"/>
    <property type="match status" value="1"/>
</dbReference>
<dbReference type="SUPFAM" id="SSF51735">
    <property type="entry name" value="NAD(P)-binding Rossmann-fold domains"/>
    <property type="match status" value="1"/>
</dbReference>
<dbReference type="KEGG" id="ldn:H9L06_06620"/>
<dbReference type="InterPro" id="IPR036291">
    <property type="entry name" value="NAD(P)-bd_dom_sf"/>
</dbReference>
<proteinExistence type="inferred from homology"/>
<evidence type="ECO:0000256" key="1">
    <source>
        <dbReference type="ARBA" id="ARBA00006484"/>
    </source>
</evidence>
<sequence>MSTDFPEMRAVIAGGSSGIGFESARKLASLGTRSFALMSFNQVRLEAARDRLLTEYPDASVSAIQFDAMDPESVQTAIDKAASELGAIDTLIASISAPKFKPELLFRTPITDIPEMLLAQAVGPMLLSRAALDHMREQKSGSIITIASDAAKAATPGETVLGGAMAAIVMFTRSLALEAKRDGIRANSVTPSLLTGTPTTDRALSDGFSKKLFEKAAQLANLGVASAEDQAEIVAFLAGPASERITGQAISANGGISAF</sequence>
<name>A0A7G9S7W6_9MICO</name>
<dbReference type="PRINTS" id="PR00081">
    <property type="entry name" value="GDHRDH"/>
</dbReference>
<dbReference type="Proteomes" id="UP000515934">
    <property type="component" value="Chromosome"/>
</dbReference>
<evidence type="ECO:0000313" key="3">
    <source>
        <dbReference type="Proteomes" id="UP000515934"/>
    </source>
</evidence>
<reference evidence="2 3" key="1">
    <citation type="submission" date="2020-08" db="EMBL/GenBank/DDBJ databases">
        <title>Genome sequence of Leucobacter denitrificans KACC 14055T.</title>
        <authorList>
            <person name="Hyun D.-W."/>
            <person name="Bae J.-W."/>
        </authorList>
    </citation>
    <scope>NUCLEOTIDE SEQUENCE [LARGE SCALE GENOMIC DNA]</scope>
    <source>
        <strain evidence="2 3">KACC 14055</strain>
    </source>
</reference>
<dbReference type="InterPro" id="IPR002347">
    <property type="entry name" value="SDR_fam"/>
</dbReference>
<dbReference type="AlphaFoldDB" id="A0A7G9S7W6"/>